<evidence type="ECO:0000256" key="1">
    <source>
        <dbReference type="SAM" id="Phobius"/>
    </source>
</evidence>
<feature type="transmembrane region" description="Helical" evidence="1">
    <location>
        <begin position="43"/>
        <end position="62"/>
    </location>
</feature>
<dbReference type="RefSeq" id="WP_255333026.1">
    <property type="nucleotide sequence ID" value="NZ_VOTZ01000018.1"/>
</dbReference>
<dbReference type="AlphaFoldDB" id="A0ABD4TM43"/>
<keyword evidence="1" id="KW-1133">Transmembrane helix</keyword>
<evidence type="ECO:0000313" key="2">
    <source>
        <dbReference type="EMBL" id="MCQ1539063.1"/>
    </source>
</evidence>
<sequence>MSLEYHEIQYFRQPWIIALIAGVAIITWYSVLMTEPATGPVQILILLAFGVLLPLFFAVLRLETHVSVDGISYRMPPIVRKERIIPWSDLAAADLITIRPIRDCGGWGIRYCRGEGITYIVSGNQVIRFRKISGERVLLGTRQPEEMIQTIKIYFRAD</sequence>
<evidence type="ECO:0000313" key="3">
    <source>
        <dbReference type="Proteomes" id="UP001524383"/>
    </source>
</evidence>
<proteinExistence type="predicted"/>
<gene>
    <name evidence="2" type="ORF">FTO68_08735</name>
</gene>
<feature type="transmembrane region" description="Helical" evidence="1">
    <location>
        <begin position="12"/>
        <end position="31"/>
    </location>
</feature>
<accession>A0ABD4TM43</accession>
<dbReference type="Proteomes" id="UP001524383">
    <property type="component" value="Unassembled WGS sequence"/>
</dbReference>
<keyword evidence="3" id="KW-1185">Reference proteome</keyword>
<organism evidence="2 3">
    <name type="scientific">Methanocalculus taiwanensis</name>
    <dbReference type="NCBI Taxonomy" id="106207"/>
    <lineage>
        <taxon>Archaea</taxon>
        <taxon>Methanobacteriati</taxon>
        <taxon>Methanobacteriota</taxon>
        <taxon>Stenosarchaea group</taxon>
        <taxon>Methanomicrobia</taxon>
        <taxon>Methanomicrobiales</taxon>
        <taxon>Methanocalculaceae</taxon>
        <taxon>Methanocalculus</taxon>
    </lineage>
</organism>
<comment type="caution">
    <text evidence="2">The sequence shown here is derived from an EMBL/GenBank/DDBJ whole genome shotgun (WGS) entry which is preliminary data.</text>
</comment>
<keyword evidence="1" id="KW-0472">Membrane</keyword>
<protein>
    <recommendedName>
        <fullName evidence="4">Bacterial Pleckstrin homology domain-containing protein</fullName>
    </recommendedName>
</protein>
<evidence type="ECO:0008006" key="4">
    <source>
        <dbReference type="Google" id="ProtNLM"/>
    </source>
</evidence>
<dbReference type="EMBL" id="VOTZ01000018">
    <property type="protein sequence ID" value="MCQ1539063.1"/>
    <property type="molecule type" value="Genomic_DNA"/>
</dbReference>
<keyword evidence="1" id="KW-0812">Transmembrane</keyword>
<reference evidence="2 3" key="1">
    <citation type="submission" date="2019-08" db="EMBL/GenBank/DDBJ databases">
        <authorList>
            <person name="Chen S.-C."/>
            <person name="Lai M.-C."/>
            <person name="You Y.-T."/>
        </authorList>
    </citation>
    <scope>NUCLEOTIDE SEQUENCE [LARGE SCALE GENOMIC DNA]</scope>
    <source>
        <strain evidence="2 3">P2F9704a</strain>
    </source>
</reference>
<name>A0ABD4TM43_9EURY</name>